<name>A0A4R1F4W0_9GAMM</name>
<reference evidence="2 3" key="1">
    <citation type="submission" date="2019-03" db="EMBL/GenBank/DDBJ databases">
        <title>Genomic Encyclopedia of Type Strains, Phase IV (KMG-IV): sequencing the most valuable type-strain genomes for metagenomic binning, comparative biology and taxonomic classification.</title>
        <authorList>
            <person name="Goeker M."/>
        </authorList>
    </citation>
    <scope>NUCLEOTIDE SEQUENCE [LARGE SCALE GENOMIC DNA]</scope>
    <source>
        <strain evidence="2 3">DSM 24830</strain>
    </source>
</reference>
<dbReference type="AlphaFoldDB" id="A0A4R1F4W0"/>
<accession>A0A4R1F4W0</accession>
<dbReference type="Gene3D" id="1.10.3680.10">
    <property type="entry name" value="TerB-like"/>
    <property type="match status" value="1"/>
</dbReference>
<dbReference type="RefSeq" id="WP_131905957.1">
    <property type="nucleotide sequence ID" value="NZ_BAAAFU010000004.1"/>
</dbReference>
<feature type="domain" description="Co-chaperone DjlA N-terminal" evidence="1">
    <location>
        <begin position="27"/>
        <end position="108"/>
    </location>
</feature>
<dbReference type="OrthoDB" id="5624672at2"/>
<organism evidence="2 3">
    <name type="scientific">Cocleimonas flava</name>
    <dbReference type="NCBI Taxonomy" id="634765"/>
    <lineage>
        <taxon>Bacteria</taxon>
        <taxon>Pseudomonadati</taxon>
        <taxon>Pseudomonadota</taxon>
        <taxon>Gammaproteobacteria</taxon>
        <taxon>Thiotrichales</taxon>
        <taxon>Thiotrichaceae</taxon>
        <taxon>Cocleimonas</taxon>
    </lineage>
</organism>
<evidence type="ECO:0000259" key="1">
    <source>
        <dbReference type="Pfam" id="PF05099"/>
    </source>
</evidence>
<proteinExistence type="predicted"/>
<protein>
    <submittedName>
        <fullName evidence="2">Tellurite resistance protein TerB</fullName>
    </submittedName>
</protein>
<dbReference type="Pfam" id="PF05099">
    <property type="entry name" value="TerB"/>
    <property type="match status" value="1"/>
</dbReference>
<dbReference type="InterPro" id="IPR007791">
    <property type="entry name" value="DjlA_N"/>
</dbReference>
<sequence>MPSKLREWFDELGHLNHLDKKDITLQRAFAVVIYHVINADKVETEKEKKRFSSFFKNDFSLDNLEIDQLHREASQFDKDFDTYLDVLKEKIGAYPEVELKLMQTLNSIMVTEGFNEKEFLEFEKIRDALF</sequence>
<dbReference type="Proteomes" id="UP000294887">
    <property type="component" value="Unassembled WGS sequence"/>
</dbReference>
<comment type="caution">
    <text evidence="2">The sequence shown here is derived from an EMBL/GenBank/DDBJ whole genome shotgun (WGS) entry which is preliminary data.</text>
</comment>
<dbReference type="EMBL" id="SMFQ01000003">
    <property type="protein sequence ID" value="TCJ87702.1"/>
    <property type="molecule type" value="Genomic_DNA"/>
</dbReference>
<dbReference type="InterPro" id="IPR029024">
    <property type="entry name" value="TerB-like"/>
</dbReference>
<evidence type="ECO:0000313" key="2">
    <source>
        <dbReference type="EMBL" id="TCJ87702.1"/>
    </source>
</evidence>
<dbReference type="SUPFAM" id="SSF158682">
    <property type="entry name" value="TerB-like"/>
    <property type="match status" value="1"/>
</dbReference>
<keyword evidence="3" id="KW-1185">Reference proteome</keyword>
<gene>
    <name evidence="2" type="ORF">EV695_2215</name>
</gene>
<evidence type="ECO:0000313" key="3">
    <source>
        <dbReference type="Proteomes" id="UP000294887"/>
    </source>
</evidence>